<dbReference type="InterPro" id="IPR018094">
    <property type="entry name" value="Thymidylate_kinase"/>
</dbReference>
<dbReference type="InterPro" id="IPR027417">
    <property type="entry name" value="P-loop_NTPase"/>
</dbReference>
<accession>D9W6S3</accession>
<keyword evidence="6 10" id="KW-0547">Nucleotide-binding</keyword>
<comment type="caution">
    <text evidence="10">Lacks conserved residue(s) required for the propagation of feature annotation.</text>
</comment>
<organism evidence="13 14">
    <name type="scientific">Streptomyces himastatinicus ATCC 53653</name>
    <dbReference type="NCBI Taxonomy" id="457427"/>
    <lineage>
        <taxon>Bacteria</taxon>
        <taxon>Bacillati</taxon>
        <taxon>Actinomycetota</taxon>
        <taxon>Actinomycetes</taxon>
        <taxon>Kitasatosporales</taxon>
        <taxon>Streptomycetaceae</taxon>
        <taxon>Streptomyces</taxon>
        <taxon>Streptomyces violaceusniger group</taxon>
    </lineage>
</organism>
<sequence>MGPRRERHVRRLLHVEPLREGLPRGRRRRRAPHRRRRQRAVSRRAAPAPCASRGGGVVTGMFVTIDGPGGVGKSTLTAAVVAELRAACVTAHATREPSDTALGRLARQGTDDYRGMAMACLIAADRYQHLEDEIRPAVARGDVVVCDRYVASSLVLQVMDGVGRDLVWELNRHADMPDLAVILNARDDVIEKRLTERGAHSRYEREFGSSQRECAAFREAARFLMAAGVHVVQFDVTTEGPERIARDIVAAIRNRG</sequence>
<comment type="similarity">
    <text evidence="1 10">Belongs to the thymidylate kinase family.</text>
</comment>
<evidence type="ECO:0000256" key="7">
    <source>
        <dbReference type="ARBA" id="ARBA00022777"/>
    </source>
</evidence>
<dbReference type="EC" id="2.7.4.9" evidence="2 10"/>
<dbReference type="SUPFAM" id="SSF52540">
    <property type="entry name" value="P-loop containing nucleoside triphosphate hydrolases"/>
    <property type="match status" value="1"/>
</dbReference>
<evidence type="ECO:0000313" key="14">
    <source>
        <dbReference type="Proteomes" id="UP000003963"/>
    </source>
</evidence>
<feature type="compositionally biased region" description="Basic residues" evidence="11">
    <location>
        <begin position="24"/>
        <end position="42"/>
    </location>
</feature>
<dbReference type="Pfam" id="PF02223">
    <property type="entry name" value="Thymidylate_kin"/>
    <property type="match status" value="1"/>
</dbReference>
<keyword evidence="7 10" id="KW-0418">Kinase</keyword>
<dbReference type="HAMAP" id="MF_00165">
    <property type="entry name" value="Thymidylate_kinase"/>
    <property type="match status" value="1"/>
</dbReference>
<keyword evidence="14" id="KW-1185">Reference proteome</keyword>
<dbReference type="Proteomes" id="UP000003963">
    <property type="component" value="Unassembled WGS sequence"/>
</dbReference>
<dbReference type="EMBL" id="GG657754">
    <property type="protein sequence ID" value="EFL24587.1"/>
    <property type="molecule type" value="Genomic_DNA"/>
</dbReference>
<dbReference type="NCBIfam" id="TIGR00041">
    <property type="entry name" value="DTMP_kinase"/>
    <property type="match status" value="1"/>
</dbReference>
<protein>
    <recommendedName>
        <fullName evidence="3 10">Thymidylate kinase</fullName>
        <ecNumber evidence="2 10">2.7.4.9</ecNumber>
    </recommendedName>
    <alternativeName>
        <fullName evidence="10">dTMP kinase</fullName>
    </alternativeName>
</protein>
<dbReference type="GO" id="GO:0006227">
    <property type="term" value="P:dUDP biosynthetic process"/>
    <property type="evidence" value="ECO:0007669"/>
    <property type="project" value="TreeGrafter"/>
</dbReference>
<dbReference type="HOGENOM" id="CLU_049131_0_2_11"/>
<dbReference type="PANTHER" id="PTHR10344">
    <property type="entry name" value="THYMIDYLATE KINASE"/>
    <property type="match status" value="1"/>
</dbReference>
<feature type="region of interest" description="Disordered" evidence="11">
    <location>
        <begin position="18"/>
        <end position="52"/>
    </location>
</feature>
<dbReference type="GO" id="GO:0006235">
    <property type="term" value="P:dTTP biosynthetic process"/>
    <property type="evidence" value="ECO:0007669"/>
    <property type="project" value="UniProtKB-UniRule"/>
</dbReference>
<evidence type="ECO:0000256" key="9">
    <source>
        <dbReference type="ARBA" id="ARBA00048743"/>
    </source>
</evidence>
<proteinExistence type="inferred from homology"/>
<gene>
    <name evidence="10" type="primary">tmk</name>
    <name evidence="13" type="ORF">SSOG_04301</name>
</gene>
<dbReference type="GO" id="GO:0005524">
    <property type="term" value="F:ATP binding"/>
    <property type="evidence" value="ECO:0007669"/>
    <property type="project" value="UniProtKB-UniRule"/>
</dbReference>
<dbReference type="PANTHER" id="PTHR10344:SF4">
    <property type="entry name" value="UMP-CMP KINASE 2, MITOCHONDRIAL"/>
    <property type="match status" value="1"/>
</dbReference>
<evidence type="ECO:0000259" key="12">
    <source>
        <dbReference type="Pfam" id="PF02223"/>
    </source>
</evidence>
<dbReference type="GO" id="GO:0004798">
    <property type="term" value="F:dTMP kinase activity"/>
    <property type="evidence" value="ECO:0007669"/>
    <property type="project" value="UniProtKB-UniRule"/>
</dbReference>
<evidence type="ECO:0000256" key="4">
    <source>
        <dbReference type="ARBA" id="ARBA00022679"/>
    </source>
</evidence>
<dbReference type="STRING" id="457427.SSOG_04301"/>
<evidence type="ECO:0000256" key="2">
    <source>
        <dbReference type="ARBA" id="ARBA00012980"/>
    </source>
</evidence>
<dbReference type="Gene3D" id="3.40.50.300">
    <property type="entry name" value="P-loop containing nucleotide triphosphate hydrolases"/>
    <property type="match status" value="1"/>
</dbReference>
<keyword evidence="4 10" id="KW-0808">Transferase</keyword>
<comment type="function">
    <text evidence="10">Phosphorylation of dTMP to form dTDP in both de novo and salvage pathways of dTTP synthesis.</text>
</comment>
<keyword evidence="8 10" id="KW-0067">ATP-binding</keyword>
<evidence type="ECO:0000256" key="3">
    <source>
        <dbReference type="ARBA" id="ARBA00017144"/>
    </source>
</evidence>
<evidence type="ECO:0000256" key="10">
    <source>
        <dbReference type="HAMAP-Rule" id="MF_00165"/>
    </source>
</evidence>
<evidence type="ECO:0000256" key="1">
    <source>
        <dbReference type="ARBA" id="ARBA00009776"/>
    </source>
</evidence>
<dbReference type="AlphaFoldDB" id="D9W6S3"/>
<evidence type="ECO:0000313" key="13">
    <source>
        <dbReference type="EMBL" id="EFL24587.1"/>
    </source>
</evidence>
<evidence type="ECO:0000256" key="5">
    <source>
        <dbReference type="ARBA" id="ARBA00022727"/>
    </source>
</evidence>
<evidence type="ECO:0000256" key="6">
    <source>
        <dbReference type="ARBA" id="ARBA00022741"/>
    </source>
</evidence>
<feature type="compositionally biased region" description="Low complexity" evidence="11">
    <location>
        <begin position="43"/>
        <end position="52"/>
    </location>
</feature>
<dbReference type="CDD" id="cd01672">
    <property type="entry name" value="TMPK"/>
    <property type="match status" value="1"/>
</dbReference>
<dbReference type="GO" id="GO:0005829">
    <property type="term" value="C:cytosol"/>
    <property type="evidence" value="ECO:0007669"/>
    <property type="project" value="TreeGrafter"/>
</dbReference>
<comment type="catalytic activity">
    <reaction evidence="9 10">
        <text>dTMP + ATP = dTDP + ADP</text>
        <dbReference type="Rhea" id="RHEA:13517"/>
        <dbReference type="ChEBI" id="CHEBI:30616"/>
        <dbReference type="ChEBI" id="CHEBI:58369"/>
        <dbReference type="ChEBI" id="CHEBI:63528"/>
        <dbReference type="ChEBI" id="CHEBI:456216"/>
        <dbReference type="EC" id="2.7.4.9"/>
    </reaction>
</comment>
<dbReference type="InterPro" id="IPR039430">
    <property type="entry name" value="Thymidylate_kin-like_dom"/>
</dbReference>
<dbReference type="GO" id="GO:0006233">
    <property type="term" value="P:dTDP biosynthetic process"/>
    <property type="evidence" value="ECO:0007669"/>
    <property type="project" value="InterPro"/>
</dbReference>
<feature type="domain" description="Thymidylate kinase-like" evidence="12">
    <location>
        <begin position="65"/>
        <end position="212"/>
    </location>
</feature>
<keyword evidence="5 10" id="KW-0545">Nucleotide biosynthesis</keyword>
<name>D9W6S3_9ACTN</name>
<evidence type="ECO:0000256" key="11">
    <source>
        <dbReference type="SAM" id="MobiDB-lite"/>
    </source>
</evidence>
<reference evidence="13 14" key="1">
    <citation type="submission" date="2009-02" db="EMBL/GenBank/DDBJ databases">
        <title>Annotation of Streptomyces hygroscopicus strain ATCC 53653.</title>
        <authorList>
            <consortium name="The Broad Institute Genome Sequencing Platform"/>
            <consortium name="Broad Institute Microbial Sequencing Center"/>
            <person name="Fischbach M."/>
            <person name="Godfrey P."/>
            <person name="Ward D."/>
            <person name="Young S."/>
            <person name="Zeng Q."/>
            <person name="Koehrsen M."/>
            <person name="Alvarado L."/>
            <person name="Berlin A.M."/>
            <person name="Bochicchio J."/>
            <person name="Borenstein D."/>
            <person name="Chapman S.B."/>
            <person name="Chen Z."/>
            <person name="Engels R."/>
            <person name="Freedman E."/>
            <person name="Gellesch M."/>
            <person name="Goldberg J."/>
            <person name="Griggs A."/>
            <person name="Gujja S."/>
            <person name="Heilman E.R."/>
            <person name="Heiman D.I."/>
            <person name="Hepburn T.A."/>
            <person name="Howarth C."/>
            <person name="Jen D."/>
            <person name="Larson L."/>
            <person name="Lewis B."/>
            <person name="Mehta T."/>
            <person name="Park D."/>
            <person name="Pearson M."/>
            <person name="Richards J."/>
            <person name="Roberts A."/>
            <person name="Saif S."/>
            <person name="Shea T.D."/>
            <person name="Shenoy N."/>
            <person name="Sisk P."/>
            <person name="Stolte C."/>
            <person name="Sykes S.N."/>
            <person name="Thomson T."/>
            <person name="Walk T."/>
            <person name="White J."/>
            <person name="Yandava C."/>
            <person name="Straight P."/>
            <person name="Clardy J."/>
            <person name="Hung D."/>
            <person name="Kolter R."/>
            <person name="Mekalanos J."/>
            <person name="Walker S."/>
            <person name="Walsh C.T."/>
            <person name="Wieland-Brown L.C."/>
            <person name="Haas B."/>
            <person name="Nusbaum C."/>
            <person name="Birren B."/>
        </authorList>
    </citation>
    <scope>NUCLEOTIDE SEQUENCE [LARGE SCALE GENOMIC DNA]</scope>
    <source>
        <strain evidence="13 14">ATCC 53653</strain>
    </source>
</reference>
<evidence type="ECO:0000256" key="8">
    <source>
        <dbReference type="ARBA" id="ARBA00022840"/>
    </source>
</evidence>